<sequence>MNKLIWGVILFPFLLCAQDWPQWRGPDASGHAPSGNYPVNWSSQENIIWKKTLPGRGHSSPVHDGENIWVTTALETPASEEEKKERLKENKGLPTVTVLSKLSLRALKINPVSGKILKNIEVFEKNNPSGFIN</sequence>
<organism evidence="1">
    <name type="scientific">uncultured marine bacterium MedDCM-OCT-S05-C109</name>
    <dbReference type="NCBI Taxonomy" id="743062"/>
    <lineage>
        <taxon>Bacteria</taxon>
        <taxon>environmental samples</taxon>
    </lineage>
</organism>
<evidence type="ECO:0008006" key="2">
    <source>
        <dbReference type="Google" id="ProtNLM"/>
    </source>
</evidence>
<dbReference type="EMBL" id="GU942994">
    <property type="protein sequence ID" value="ADD93710.1"/>
    <property type="molecule type" value="Genomic_DNA"/>
</dbReference>
<name>D6PDA9_9BACT</name>
<accession>D6PDA9</accession>
<protein>
    <recommendedName>
        <fullName evidence="2">Serine/threonine protein kinase</fullName>
    </recommendedName>
</protein>
<evidence type="ECO:0000313" key="1">
    <source>
        <dbReference type="EMBL" id="ADD93710.1"/>
    </source>
</evidence>
<dbReference type="InterPro" id="IPR011047">
    <property type="entry name" value="Quinoprotein_ADH-like_sf"/>
</dbReference>
<dbReference type="SUPFAM" id="SSF50998">
    <property type="entry name" value="Quinoprotein alcohol dehydrogenase-like"/>
    <property type="match status" value="1"/>
</dbReference>
<dbReference type="PANTHER" id="PTHR34512">
    <property type="entry name" value="CELL SURFACE PROTEIN"/>
    <property type="match status" value="1"/>
</dbReference>
<dbReference type="AlphaFoldDB" id="D6PDA9"/>
<dbReference type="PANTHER" id="PTHR34512:SF30">
    <property type="entry name" value="OUTER MEMBRANE PROTEIN ASSEMBLY FACTOR BAMB"/>
    <property type="match status" value="1"/>
</dbReference>
<reference evidence="1" key="1">
    <citation type="journal article" date="2010" name="ISME J.">
        <title>Metagenome of the Mediterranean deep chlorophyll maximum studied by direct and fosmid library 454 pyrosequencing.</title>
        <authorList>
            <person name="Ghai R."/>
            <person name="Martin-Cuadrado A.B."/>
            <person name="Molto A.G."/>
            <person name="Heredia I.G."/>
            <person name="Cabrera R."/>
            <person name="Martin J."/>
            <person name="Verdu M."/>
            <person name="Deschamps P."/>
            <person name="Moreira D."/>
            <person name="Lopez-Garcia P."/>
            <person name="Mira A."/>
            <person name="Rodriguez-Valera F."/>
        </authorList>
    </citation>
    <scope>NUCLEOTIDE SEQUENCE</scope>
</reference>
<proteinExistence type="predicted"/>